<evidence type="ECO:0000313" key="10">
    <source>
        <dbReference type="RefSeq" id="XP_048139168.1"/>
    </source>
</evidence>
<proteinExistence type="predicted"/>
<feature type="domain" description="Serine-threonine/tyrosine-protein kinase catalytic" evidence="7">
    <location>
        <begin position="145"/>
        <end position="236"/>
    </location>
</feature>
<name>A0ABM3HRF3_9MYRT</name>
<dbReference type="Proteomes" id="UP000827889">
    <property type="component" value="Chromosome 7"/>
</dbReference>
<dbReference type="PANTHER" id="PTHR48053:SF158">
    <property type="entry name" value="MDIS1-INTERACTING RECEPTOR LIKE KINASE 2-LIKE"/>
    <property type="match status" value="1"/>
</dbReference>
<sequence>MASFLLLPNQSPLSFSFLFFFSLFLVGATSFHGAGASASPISVFATNATENKDEAEALLNWKSTLDNRSQSLLSSWNGNNPCRFTGVACNDHGAIAHVNLFSLGLRGTLDGLDFSRITSVVSFKLGNNSIYGSIPSSIELAYSPIPSKKCDVYSFGVVALETIMGKHPGDHVSRECSSTQSKSPMLLKDVLDQRLLSSSFRLQNAQDVVSIAKLALACLQADPHLRPTMRQVSRELCTPVPLDVPLSAISLEQLRDLNVRKFGALMEDAEPASQ</sequence>
<evidence type="ECO:0000256" key="6">
    <source>
        <dbReference type="SAM" id="SignalP"/>
    </source>
</evidence>
<dbReference type="InterPro" id="IPR051716">
    <property type="entry name" value="Plant_RL_S/T_kinase"/>
</dbReference>
<organism evidence="9 10">
    <name type="scientific">Rhodamnia argentea</name>
    <dbReference type="NCBI Taxonomy" id="178133"/>
    <lineage>
        <taxon>Eukaryota</taxon>
        <taxon>Viridiplantae</taxon>
        <taxon>Streptophyta</taxon>
        <taxon>Embryophyta</taxon>
        <taxon>Tracheophyta</taxon>
        <taxon>Spermatophyta</taxon>
        <taxon>Magnoliopsida</taxon>
        <taxon>eudicotyledons</taxon>
        <taxon>Gunneridae</taxon>
        <taxon>Pentapetalae</taxon>
        <taxon>rosids</taxon>
        <taxon>malvids</taxon>
        <taxon>Myrtales</taxon>
        <taxon>Myrtaceae</taxon>
        <taxon>Myrtoideae</taxon>
        <taxon>Myrteae</taxon>
        <taxon>Australasian group</taxon>
        <taxon>Rhodamnia</taxon>
    </lineage>
</organism>
<evidence type="ECO:0000259" key="8">
    <source>
        <dbReference type="Pfam" id="PF08263"/>
    </source>
</evidence>
<evidence type="ECO:0000256" key="3">
    <source>
        <dbReference type="ARBA" id="ARBA00022729"/>
    </source>
</evidence>
<dbReference type="InterPro" id="IPR011009">
    <property type="entry name" value="Kinase-like_dom_sf"/>
</dbReference>
<protein>
    <submittedName>
        <fullName evidence="10">Leucine-rich repeat receptor-like serine/threonine-protein kinase At1g17230 isoform X3</fullName>
    </submittedName>
</protein>
<feature type="domain" description="Leucine-rich repeat-containing N-terminal plant-type" evidence="8">
    <location>
        <begin position="52"/>
        <end position="90"/>
    </location>
</feature>
<dbReference type="PANTHER" id="PTHR48053">
    <property type="entry name" value="LEUCINE RICH REPEAT FAMILY PROTEIN, EXPRESSED"/>
    <property type="match status" value="1"/>
</dbReference>
<evidence type="ECO:0000313" key="9">
    <source>
        <dbReference type="Proteomes" id="UP000827889"/>
    </source>
</evidence>
<reference evidence="10" key="1">
    <citation type="submission" date="2025-08" db="UniProtKB">
        <authorList>
            <consortium name="RefSeq"/>
        </authorList>
    </citation>
    <scope>IDENTIFICATION</scope>
    <source>
        <tissue evidence="10">Leaf</tissue>
    </source>
</reference>
<comment type="subcellular location">
    <subcellularLocation>
        <location evidence="1">Membrane</location>
        <topology evidence="1">Single-pass type I membrane protein</topology>
    </subcellularLocation>
</comment>
<evidence type="ECO:0000256" key="4">
    <source>
        <dbReference type="ARBA" id="ARBA00022737"/>
    </source>
</evidence>
<dbReference type="Pfam" id="PF08263">
    <property type="entry name" value="LRRNT_2"/>
    <property type="match status" value="1"/>
</dbReference>
<keyword evidence="4" id="KW-0677">Repeat</keyword>
<keyword evidence="5" id="KW-0675">Receptor</keyword>
<dbReference type="InterPro" id="IPR013210">
    <property type="entry name" value="LRR_N_plant-typ"/>
</dbReference>
<accession>A0ABM3HRF3</accession>
<dbReference type="SUPFAM" id="SSF56112">
    <property type="entry name" value="Protein kinase-like (PK-like)"/>
    <property type="match status" value="1"/>
</dbReference>
<dbReference type="Pfam" id="PF07714">
    <property type="entry name" value="PK_Tyr_Ser-Thr"/>
    <property type="match status" value="1"/>
</dbReference>
<dbReference type="Gene3D" id="1.10.510.10">
    <property type="entry name" value="Transferase(Phosphotransferase) domain 1"/>
    <property type="match status" value="1"/>
</dbReference>
<gene>
    <name evidence="10" type="primary">LOC115731443</name>
</gene>
<keyword evidence="3 6" id="KW-0732">Signal</keyword>
<keyword evidence="9" id="KW-1185">Reference proteome</keyword>
<dbReference type="InterPro" id="IPR032675">
    <property type="entry name" value="LRR_dom_sf"/>
</dbReference>
<evidence type="ECO:0000256" key="1">
    <source>
        <dbReference type="ARBA" id="ARBA00004479"/>
    </source>
</evidence>
<feature type="signal peptide" evidence="6">
    <location>
        <begin position="1"/>
        <end position="28"/>
    </location>
</feature>
<keyword evidence="2" id="KW-0433">Leucine-rich repeat</keyword>
<feature type="chain" id="PRO_5045193511" evidence="6">
    <location>
        <begin position="29"/>
        <end position="274"/>
    </location>
</feature>
<dbReference type="Gene3D" id="3.80.10.10">
    <property type="entry name" value="Ribonuclease Inhibitor"/>
    <property type="match status" value="1"/>
</dbReference>
<dbReference type="InterPro" id="IPR001245">
    <property type="entry name" value="Ser-Thr/Tyr_kinase_cat_dom"/>
</dbReference>
<dbReference type="GeneID" id="115731443"/>
<evidence type="ECO:0000256" key="2">
    <source>
        <dbReference type="ARBA" id="ARBA00022614"/>
    </source>
</evidence>
<evidence type="ECO:0000256" key="5">
    <source>
        <dbReference type="ARBA" id="ARBA00023170"/>
    </source>
</evidence>
<evidence type="ECO:0000259" key="7">
    <source>
        <dbReference type="Pfam" id="PF07714"/>
    </source>
</evidence>
<dbReference type="RefSeq" id="XP_048139168.1">
    <property type="nucleotide sequence ID" value="XM_048283211.1"/>
</dbReference>